<dbReference type="Proteomes" id="UP000324222">
    <property type="component" value="Unassembled WGS sequence"/>
</dbReference>
<reference evidence="1 2" key="1">
    <citation type="submission" date="2019-05" db="EMBL/GenBank/DDBJ databases">
        <title>Another draft genome of Portunus trituberculatus and its Hox gene families provides insights of decapod evolution.</title>
        <authorList>
            <person name="Jeong J.-H."/>
            <person name="Song I."/>
            <person name="Kim S."/>
            <person name="Choi T."/>
            <person name="Kim D."/>
            <person name="Ryu S."/>
            <person name="Kim W."/>
        </authorList>
    </citation>
    <scope>NUCLEOTIDE SEQUENCE [LARGE SCALE GENOMIC DNA]</scope>
    <source>
        <tissue evidence="1">Muscle</tissue>
    </source>
</reference>
<protein>
    <submittedName>
        <fullName evidence="1">Uncharacterized protein</fullName>
    </submittedName>
</protein>
<evidence type="ECO:0000313" key="2">
    <source>
        <dbReference type="Proteomes" id="UP000324222"/>
    </source>
</evidence>
<comment type="caution">
    <text evidence="1">The sequence shown here is derived from an EMBL/GenBank/DDBJ whole genome shotgun (WGS) entry which is preliminary data.</text>
</comment>
<accession>A0A5B7K1L7</accession>
<proteinExistence type="predicted"/>
<sequence>MTRKQFNSLIQGRVSKRIRVFAAAVIEGRSSRRKFGALSLSGKD</sequence>
<gene>
    <name evidence="1" type="ORF">E2C01_099919</name>
</gene>
<keyword evidence="2" id="KW-1185">Reference proteome</keyword>
<dbReference type="EMBL" id="VSRR010140075">
    <property type="protein sequence ID" value="MPD04242.1"/>
    <property type="molecule type" value="Genomic_DNA"/>
</dbReference>
<dbReference type="AlphaFoldDB" id="A0A5B7K1L7"/>
<name>A0A5B7K1L7_PORTR</name>
<organism evidence="1 2">
    <name type="scientific">Portunus trituberculatus</name>
    <name type="common">Swimming crab</name>
    <name type="synonym">Neptunus trituberculatus</name>
    <dbReference type="NCBI Taxonomy" id="210409"/>
    <lineage>
        <taxon>Eukaryota</taxon>
        <taxon>Metazoa</taxon>
        <taxon>Ecdysozoa</taxon>
        <taxon>Arthropoda</taxon>
        <taxon>Crustacea</taxon>
        <taxon>Multicrustacea</taxon>
        <taxon>Malacostraca</taxon>
        <taxon>Eumalacostraca</taxon>
        <taxon>Eucarida</taxon>
        <taxon>Decapoda</taxon>
        <taxon>Pleocyemata</taxon>
        <taxon>Brachyura</taxon>
        <taxon>Eubrachyura</taxon>
        <taxon>Portunoidea</taxon>
        <taxon>Portunidae</taxon>
        <taxon>Portuninae</taxon>
        <taxon>Portunus</taxon>
    </lineage>
</organism>
<evidence type="ECO:0000313" key="1">
    <source>
        <dbReference type="EMBL" id="MPD04242.1"/>
    </source>
</evidence>